<name>A0A438IPI8_VITVI</name>
<reference evidence="1 2" key="1">
    <citation type="journal article" date="2018" name="PLoS Genet.">
        <title>Population sequencing reveals clonal diversity and ancestral inbreeding in the grapevine cultivar Chardonnay.</title>
        <authorList>
            <person name="Roach M.J."/>
            <person name="Johnson D.L."/>
            <person name="Bohlmann J."/>
            <person name="van Vuuren H.J."/>
            <person name="Jones S.J."/>
            <person name="Pretorius I.S."/>
            <person name="Schmidt S.A."/>
            <person name="Borneman A.R."/>
        </authorList>
    </citation>
    <scope>NUCLEOTIDE SEQUENCE [LARGE SCALE GENOMIC DNA]</scope>
    <source>
        <strain evidence="2">cv. Chardonnay</strain>
        <tissue evidence="1">Leaf</tissue>
    </source>
</reference>
<dbReference type="EMBL" id="QGNW01000092">
    <property type="protein sequence ID" value="RVW98624.1"/>
    <property type="molecule type" value="Genomic_DNA"/>
</dbReference>
<comment type="caution">
    <text evidence="1">The sequence shown here is derived from an EMBL/GenBank/DDBJ whole genome shotgun (WGS) entry which is preliminary data.</text>
</comment>
<organism evidence="1 2">
    <name type="scientific">Vitis vinifera</name>
    <name type="common">Grape</name>
    <dbReference type="NCBI Taxonomy" id="29760"/>
    <lineage>
        <taxon>Eukaryota</taxon>
        <taxon>Viridiplantae</taxon>
        <taxon>Streptophyta</taxon>
        <taxon>Embryophyta</taxon>
        <taxon>Tracheophyta</taxon>
        <taxon>Spermatophyta</taxon>
        <taxon>Magnoliopsida</taxon>
        <taxon>eudicotyledons</taxon>
        <taxon>Gunneridae</taxon>
        <taxon>Pentapetalae</taxon>
        <taxon>rosids</taxon>
        <taxon>Vitales</taxon>
        <taxon>Vitaceae</taxon>
        <taxon>Viteae</taxon>
        <taxon>Vitis</taxon>
    </lineage>
</organism>
<proteinExistence type="predicted"/>
<dbReference type="Proteomes" id="UP000288805">
    <property type="component" value="Unassembled WGS sequence"/>
</dbReference>
<protein>
    <submittedName>
        <fullName evidence="1">Uncharacterized protein</fullName>
    </submittedName>
</protein>
<accession>A0A438IPI8</accession>
<evidence type="ECO:0000313" key="2">
    <source>
        <dbReference type="Proteomes" id="UP000288805"/>
    </source>
</evidence>
<gene>
    <name evidence="1" type="ORF">CK203_032115</name>
</gene>
<dbReference type="AlphaFoldDB" id="A0A438IPI8"/>
<evidence type="ECO:0000313" key="1">
    <source>
        <dbReference type="EMBL" id="RVW98624.1"/>
    </source>
</evidence>
<sequence length="137" mass="15878">MLRAFVVRMKNQFGVTIKRFRLDNAGDYFNHVPTPYFHHEVDVTFNEGGFYFLTPYLKGENSIDEDKDQDFYFIDPLFIDPPKVLDLVSIAVIDCIDPPKVFDPVFVPFSEPELSIEPALENRMIGKVYSRKKVVVP</sequence>